<dbReference type="InterPro" id="IPR015424">
    <property type="entry name" value="PyrdxlP-dep_Trfase"/>
</dbReference>
<organism evidence="14 15">
    <name type="scientific">Holdemania filiformis DSM 12042</name>
    <dbReference type="NCBI Taxonomy" id="545696"/>
    <lineage>
        <taxon>Bacteria</taxon>
        <taxon>Bacillati</taxon>
        <taxon>Bacillota</taxon>
        <taxon>Erysipelotrichia</taxon>
        <taxon>Erysipelotrichales</taxon>
        <taxon>Erysipelotrichaceae</taxon>
        <taxon>Holdemania</taxon>
    </lineage>
</organism>
<feature type="domain" description="Aminotransferase class V" evidence="13">
    <location>
        <begin position="14"/>
        <end position="356"/>
    </location>
</feature>
<dbReference type="EC" id="2.6.1.52" evidence="11"/>
<name>B9Y9U2_9FIRM</name>
<evidence type="ECO:0000256" key="6">
    <source>
        <dbReference type="ARBA" id="ARBA00022679"/>
    </source>
</evidence>
<feature type="binding site" evidence="11">
    <location>
        <position position="112"/>
    </location>
    <ligand>
        <name>pyridoxal 5'-phosphate</name>
        <dbReference type="ChEBI" id="CHEBI:597326"/>
    </ligand>
</feature>
<feature type="binding site" evidence="11">
    <location>
        <begin position="86"/>
        <end position="87"/>
    </location>
    <ligand>
        <name>pyridoxal 5'-phosphate</name>
        <dbReference type="ChEBI" id="CHEBI:597326"/>
    </ligand>
</feature>
<evidence type="ECO:0000256" key="7">
    <source>
        <dbReference type="ARBA" id="ARBA00022898"/>
    </source>
</evidence>
<comment type="cofactor">
    <cofactor evidence="11">
        <name>pyridoxal 5'-phosphate</name>
        <dbReference type="ChEBI" id="CHEBI:597326"/>
    </cofactor>
    <text evidence="11">Binds 1 pyridoxal phosphate per subunit.</text>
</comment>
<evidence type="ECO:0000256" key="11">
    <source>
        <dbReference type="HAMAP-Rule" id="MF_00160"/>
    </source>
</evidence>
<sequence length="370" mass="40909">MGILEKRMTTMTRVFNFSAGPSQLPTEVLQKCAAELMEYGISGQSVMEMSHRSSSFLEIIETTERRLSSLLQIPESYQVLFLQGGASLQFTMVPMNLLKPGGKAGVIHTGAWTKKAIAECRKIGGCEILASSEAEHFTSIPKGVTIPQDLDYVHICENNTIYGTKYKELPECGSVPLVADCSSCILSEPMEISRYGLIFAGAQKNMGIAGLTVVIVREDLIQERPEIPSMLSYAVQAKNKSMFNTPPTFAIYLLGLVLEWIENRYHDLAALKTVNQQKAALLYDQIDQSRLFTNPVRPEDRSIMNVPFVTGDAALDAKFIAAAEAEGLVNLKGHRSVGGMRASIYNAMPLEGVQKLVDLMRRFEEENRIC</sequence>
<dbReference type="InterPro" id="IPR022278">
    <property type="entry name" value="Pser_aminoTfrase"/>
</dbReference>
<dbReference type="GO" id="GO:0006564">
    <property type="term" value="P:L-serine biosynthetic process"/>
    <property type="evidence" value="ECO:0007669"/>
    <property type="project" value="UniProtKB-UniRule"/>
</dbReference>
<dbReference type="PIRSF" id="PIRSF000525">
    <property type="entry name" value="SerC"/>
    <property type="match status" value="1"/>
</dbReference>
<dbReference type="FunFam" id="3.90.1150.10:FF:000006">
    <property type="entry name" value="Phosphoserine aminotransferase"/>
    <property type="match status" value="1"/>
</dbReference>
<dbReference type="Proteomes" id="UP000005950">
    <property type="component" value="Unassembled WGS sequence"/>
</dbReference>
<dbReference type="HAMAP" id="MF_00160">
    <property type="entry name" value="SerC_aminotrans_5"/>
    <property type="match status" value="1"/>
</dbReference>
<dbReference type="GO" id="GO:0030170">
    <property type="term" value="F:pyridoxal phosphate binding"/>
    <property type="evidence" value="ECO:0007669"/>
    <property type="project" value="UniProtKB-UniRule"/>
</dbReference>
<dbReference type="Pfam" id="PF00266">
    <property type="entry name" value="Aminotran_5"/>
    <property type="match status" value="1"/>
</dbReference>
<reference evidence="14 15" key="2">
    <citation type="submission" date="2009-02" db="EMBL/GenBank/DDBJ databases">
        <title>Draft genome sequence of Holdemania filiformis DSM 12042.</title>
        <authorList>
            <person name="Sudarsanam P."/>
            <person name="Ley R."/>
            <person name="Guruge J."/>
            <person name="Turnbaugh P.J."/>
            <person name="Mahowald M."/>
            <person name="Liep D."/>
            <person name="Gordon J."/>
        </authorList>
    </citation>
    <scope>NUCLEOTIDE SEQUENCE [LARGE SCALE GENOMIC DNA]</scope>
    <source>
        <strain evidence="14 15">DSM 12042</strain>
    </source>
</reference>
<dbReference type="GO" id="GO:0005737">
    <property type="term" value="C:cytoplasm"/>
    <property type="evidence" value="ECO:0007669"/>
    <property type="project" value="UniProtKB-SubCell"/>
</dbReference>
<evidence type="ECO:0000259" key="13">
    <source>
        <dbReference type="Pfam" id="PF00266"/>
    </source>
</evidence>
<dbReference type="InterPro" id="IPR000192">
    <property type="entry name" value="Aminotrans_V_dom"/>
</dbReference>
<feature type="binding site" evidence="11">
    <location>
        <position position="52"/>
    </location>
    <ligand>
        <name>L-glutamate</name>
        <dbReference type="ChEBI" id="CHEBI:29985"/>
    </ligand>
</feature>
<evidence type="ECO:0000256" key="3">
    <source>
        <dbReference type="ARBA" id="ARBA00006904"/>
    </source>
</evidence>
<evidence type="ECO:0000256" key="9">
    <source>
        <dbReference type="ARBA" id="ARBA00047630"/>
    </source>
</evidence>
<dbReference type="PANTHER" id="PTHR43247">
    <property type="entry name" value="PHOSPHOSERINE AMINOTRANSFERASE"/>
    <property type="match status" value="1"/>
</dbReference>
<evidence type="ECO:0000256" key="8">
    <source>
        <dbReference type="ARBA" id="ARBA00023299"/>
    </source>
</evidence>
<evidence type="ECO:0000256" key="4">
    <source>
        <dbReference type="ARBA" id="ARBA00022576"/>
    </source>
</evidence>
<dbReference type="NCBIfam" id="TIGR01364">
    <property type="entry name" value="serC_1"/>
    <property type="match status" value="1"/>
</dbReference>
<dbReference type="AlphaFoldDB" id="B9Y9U2"/>
<evidence type="ECO:0000313" key="14">
    <source>
        <dbReference type="EMBL" id="EEF67252.1"/>
    </source>
</evidence>
<comment type="pathway">
    <text evidence="2 11 12">Amino-acid biosynthesis; L-serine biosynthesis; L-serine from 3-phospho-D-glycerate: step 2/3.</text>
</comment>
<dbReference type="GO" id="GO:0004648">
    <property type="term" value="F:O-phospho-L-serine:2-oxoglutarate aminotransferase activity"/>
    <property type="evidence" value="ECO:0007669"/>
    <property type="project" value="UniProtKB-UniRule"/>
</dbReference>
<dbReference type="FunFam" id="3.40.640.10:FF:000010">
    <property type="entry name" value="Phosphoserine aminotransferase"/>
    <property type="match status" value="1"/>
</dbReference>
<dbReference type="STRING" id="545696.HOLDEFILI_02599"/>
<keyword evidence="11" id="KW-0963">Cytoplasm</keyword>
<feature type="binding site" evidence="11">
    <location>
        <position position="203"/>
    </location>
    <ligand>
        <name>pyridoxal 5'-phosphate</name>
        <dbReference type="ChEBI" id="CHEBI:597326"/>
    </ligand>
</feature>
<accession>B9Y9U2</accession>
<comment type="function">
    <text evidence="1 11">Catalyzes the reversible conversion of 3-phosphohydroxypyruvate to phosphoserine and of 3-hydroxy-2-oxo-4-phosphonooxybutanoate to phosphohydroxythreonine.</text>
</comment>
<comment type="subunit">
    <text evidence="11">Homodimer.</text>
</comment>
<comment type="catalytic activity">
    <reaction evidence="10 11 12">
        <text>O-phospho-L-serine + 2-oxoglutarate = 3-phosphooxypyruvate + L-glutamate</text>
        <dbReference type="Rhea" id="RHEA:14329"/>
        <dbReference type="ChEBI" id="CHEBI:16810"/>
        <dbReference type="ChEBI" id="CHEBI:18110"/>
        <dbReference type="ChEBI" id="CHEBI:29985"/>
        <dbReference type="ChEBI" id="CHEBI:57524"/>
        <dbReference type="EC" id="2.6.1.52"/>
    </reaction>
</comment>
<dbReference type="SUPFAM" id="SSF53383">
    <property type="entry name" value="PLP-dependent transferases"/>
    <property type="match status" value="1"/>
</dbReference>
<feature type="binding site" evidence="11">
    <location>
        <begin position="244"/>
        <end position="245"/>
    </location>
    <ligand>
        <name>pyridoxal 5'-phosphate</name>
        <dbReference type="ChEBI" id="CHEBI:597326"/>
    </ligand>
</feature>
<evidence type="ECO:0000256" key="5">
    <source>
        <dbReference type="ARBA" id="ARBA00022605"/>
    </source>
</evidence>
<reference evidence="14 15" key="1">
    <citation type="submission" date="2008-12" db="EMBL/GenBank/DDBJ databases">
        <authorList>
            <person name="Fulton L."/>
            <person name="Clifton S."/>
            <person name="Fulton B."/>
            <person name="Xu J."/>
            <person name="Minx P."/>
            <person name="Pepin K.H."/>
            <person name="Johnson M."/>
            <person name="Bhonagiri V."/>
            <person name="Nash W.E."/>
            <person name="Mardis E.R."/>
            <person name="Wilson R.K."/>
        </authorList>
    </citation>
    <scope>NUCLEOTIDE SEQUENCE [LARGE SCALE GENOMIC DNA]</scope>
    <source>
        <strain evidence="14 15">DSM 12042</strain>
    </source>
</reference>
<comment type="catalytic activity">
    <reaction evidence="9 11">
        <text>4-(phosphooxy)-L-threonine + 2-oxoglutarate = (R)-3-hydroxy-2-oxo-4-phosphooxybutanoate + L-glutamate</text>
        <dbReference type="Rhea" id="RHEA:16573"/>
        <dbReference type="ChEBI" id="CHEBI:16810"/>
        <dbReference type="ChEBI" id="CHEBI:29985"/>
        <dbReference type="ChEBI" id="CHEBI:58452"/>
        <dbReference type="ChEBI" id="CHEBI:58538"/>
        <dbReference type="EC" id="2.6.1.52"/>
    </reaction>
</comment>
<evidence type="ECO:0000256" key="10">
    <source>
        <dbReference type="ARBA" id="ARBA00049007"/>
    </source>
</evidence>
<keyword evidence="7 11" id="KW-0663">Pyridoxal phosphate</keyword>
<keyword evidence="5 11" id="KW-0028">Amino-acid biosynthesis</keyword>
<dbReference type="InterPro" id="IPR020578">
    <property type="entry name" value="Aminotrans_V_PyrdxlP_BS"/>
</dbReference>
<comment type="caution">
    <text evidence="11">Lacks conserved residue(s) required for the propagation of feature annotation.</text>
</comment>
<keyword evidence="6 11" id="KW-0808">Transferase</keyword>
<feature type="binding site" evidence="11">
    <location>
        <position position="160"/>
    </location>
    <ligand>
        <name>pyridoxal 5'-phosphate</name>
        <dbReference type="ChEBI" id="CHEBI:597326"/>
    </ligand>
</feature>
<proteinExistence type="inferred from homology"/>
<dbReference type="Gene3D" id="3.90.1150.10">
    <property type="entry name" value="Aspartate Aminotransferase, domain 1"/>
    <property type="match status" value="1"/>
</dbReference>
<comment type="caution">
    <text evidence="14">The sequence shown here is derived from an EMBL/GenBank/DDBJ whole genome shotgun (WGS) entry which is preliminary data.</text>
</comment>
<dbReference type="InterPro" id="IPR015421">
    <property type="entry name" value="PyrdxlP-dep_Trfase_major"/>
</dbReference>
<dbReference type="NCBIfam" id="NF003764">
    <property type="entry name" value="PRK05355.1"/>
    <property type="match status" value="1"/>
</dbReference>
<dbReference type="eggNOG" id="COG1932">
    <property type="taxonomic scope" value="Bacteria"/>
</dbReference>
<protein>
    <recommendedName>
        <fullName evidence="11">Phosphoserine aminotransferase</fullName>
        <ecNumber evidence="11">2.6.1.52</ecNumber>
    </recommendedName>
    <alternativeName>
        <fullName evidence="11">Phosphohydroxythreonine aminotransferase</fullName>
        <shortName evidence="11">PSAT</shortName>
    </alternativeName>
</protein>
<comment type="subcellular location">
    <subcellularLocation>
        <location evidence="11">Cytoplasm</location>
    </subcellularLocation>
</comment>
<gene>
    <name evidence="11 14" type="primary">serC</name>
    <name evidence="14" type="ORF">HOLDEFILI_02599</name>
</gene>
<keyword evidence="4 11" id="KW-0032">Aminotransferase</keyword>
<comment type="similarity">
    <text evidence="3 11">Belongs to the class-V pyridoxal-phosphate-dependent aminotransferase family. SerC subfamily.</text>
</comment>
<dbReference type="InterPro" id="IPR015422">
    <property type="entry name" value="PyrdxlP-dep_Trfase_small"/>
</dbReference>
<dbReference type="PANTHER" id="PTHR43247:SF1">
    <property type="entry name" value="PHOSPHOSERINE AMINOTRANSFERASE"/>
    <property type="match status" value="1"/>
</dbReference>
<dbReference type="UniPathway" id="UPA00135">
    <property type="reaction ID" value="UER00197"/>
</dbReference>
<dbReference type="PROSITE" id="PS00595">
    <property type="entry name" value="AA_TRANSFER_CLASS_5"/>
    <property type="match status" value="1"/>
</dbReference>
<evidence type="ECO:0000313" key="15">
    <source>
        <dbReference type="Proteomes" id="UP000005950"/>
    </source>
</evidence>
<evidence type="ECO:0000256" key="12">
    <source>
        <dbReference type="RuleBase" id="RU004505"/>
    </source>
</evidence>
<dbReference type="Gene3D" id="3.40.640.10">
    <property type="entry name" value="Type I PLP-dependent aspartate aminotransferase-like (Major domain)"/>
    <property type="match status" value="1"/>
</dbReference>
<dbReference type="EMBL" id="ACCF01000155">
    <property type="protein sequence ID" value="EEF67252.1"/>
    <property type="molecule type" value="Genomic_DNA"/>
</dbReference>
<feature type="binding site" evidence="11">
    <location>
        <position position="180"/>
    </location>
    <ligand>
        <name>pyridoxal 5'-phosphate</name>
        <dbReference type="ChEBI" id="CHEBI:597326"/>
    </ligand>
</feature>
<dbReference type="HOGENOM" id="CLU_034866_0_2_9"/>
<evidence type="ECO:0000256" key="2">
    <source>
        <dbReference type="ARBA" id="ARBA00005099"/>
    </source>
</evidence>
<feature type="modified residue" description="N6-(pyridoxal phosphate)lysine" evidence="11">
    <location>
        <position position="204"/>
    </location>
</feature>
<evidence type="ECO:0000256" key="1">
    <source>
        <dbReference type="ARBA" id="ARBA00003483"/>
    </source>
</evidence>
<keyword evidence="8 11" id="KW-0718">Serine biosynthesis</keyword>